<dbReference type="Proteomes" id="UP001166291">
    <property type="component" value="Unassembled WGS sequence"/>
</dbReference>
<dbReference type="RefSeq" id="WP_219041677.1">
    <property type="nucleotide sequence ID" value="NZ_JAHWDQ010000001.1"/>
</dbReference>
<dbReference type="EMBL" id="JAHWDQ010000001">
    <property type="protein sequence ID" value="MBW2939419.1"/>
    <property type="molecule type" value="Genomic_DNA"/>
</dbReference>
<accession>A0ABS6VN07</accession>
<keyword evidence="2" id="KW-1185">Reference proteome</keyword>
<reference evidence="1" key="1">
    <citation type="submission" date="2021-07" db="EMBL/GenBank/DDBJ databases">
        <title>Zhongshania sp. CAU 1632 isolated from seawater.</title>
        <authorList>
            <person name="Kim W."/>
        </authorList>
    </citation>
    <scope>NUCLEOTIDE SEQUENCE</scope>
    <source>
        <strain evidence="1">CAU 1632</strain>
    </source>
</reference>
<proteinExistence type="predicted"/>
<evidence type="ECO:0000313" key="1">
    <source>
        <dbReference type="EMBL" id="MBW2939419.1"/>
    </source>
</evidence>
<evidence type="ECO:0000313" key="2">
    <source>
        <dbReference type="Proteomes" id="UP001166291"/>
    </source>
</evidence>
<gene>
    <name evidence="1" type="ORF">KXJ70_01425</name>
</gene>
<name>A0ABS6VN07_9GAMM</name>
<sequence length="73" mass="8273">MAKPIQLSTPHPIYTQLGIIDEERQSAYGVLFRGRMPERDLTAIREATNKAWVLGSDRLGRRLKLKPGDGLRL</sequence>
<protein>
    <submittedName>
        <fullName evidence="1">Uncharacterized protein</fullName>
    </submittedName>
</protein>
<comment type="caution">
    <text evidence="1">The sequence shown here is derived from an EMBL/GenBank/DDBJ whole genome shotgun (WGS) entry which is preliminary data.</text>
</comment>
<organism evidence="1 2">
    <name type="scientific">Zhongshania aquimaris</name>
    <dbReference type="NCBI Taxonomy" id="2857107"/>
    <lineage>
        <taxon>Bacteria</taxon>
        <taxon>Pseudomonadati</taxon>
        <taxon>Pseudomonadota</taxon>
        <taxon>Gammaproteobacteria</taxon>
        <taxon>Cellvibrionales</taxon>
        <taxon>Spongiibacteraceae</taxon>
        <taxon>Zhongshania</taxon>
    </lineage>
</organism>